<dbReference type="AlphaFoldDB" id="A0A919E1H6"/>
<comment type="caution">
    <text evidence="2">The sequence shown here is derived from an EMBL/GenBank/DDBJ whole genome shotgun (WGS) entry which is preliminary data.</text>
</comment>
<dbReference type="EMBL" id="BNBC01000040">
    <property type="protein sequence ID" value="GHF00425.1"/>
    <property type="molecule type" value="Genomic_DNA"/>
</dbReference>
<accession>A0A919E1H6</accession>
<feature type="region of interest" description="Disordered" evidence="1">
    <location>
        <begin position="56"/>
        <end position="80"/>
    </location>
</feature>
<organism evidence="2 3">
    <name type="scientific">Streptomyces spiralis</name>
    <dbReference type="NCBI Taxonomy" id="66376"/>
    <lineage>
        <taxon>Bacteria</taxon>
        <taxon>Bacillati</taxon>
        <taxon>Actinomycetota</taxon>
        <taxon>Actinomycetes</taxon>
        <taxon>Kitasatosporales</taxon>
        <taxon>Streptomycetaceae</taxon>
        <taxon>Streptomyces</taxon>
    </lineage>
</organism>
<evidence type="ECO:0000256" key="1">
    <source>
        <dbReference type="SAM" id="MobiDB-lite"/>
    </source>
</evidence>
<gene>
    <name evidence="2" type="ORF">GCM10014715_65710</name>
</gene>
<keyword evidence="3" id="KW-1185">Reference proteome</keyword>
<proteinExistence type="predicted"/>
<dbReference type="Proteomes" id="UP000641386">
    <property type="component" value="Unassembled WGS sequence"/>
</dbReference>
<sequence length="94" mass="10113">MRVGRLYDAAGVEEQDVAGFEDEGLDPVLVLRGAVMPSGIPGLLASRVRTWPLRSKTAPRADSKGTLHFPKSAPLSDVQRTNISHPTAELVFGM</sequence>
<evidence type="ECO:0000313" key="3">
    <source>
        <dbReference type="Proteomes" id="UP000641386"/>
    </source>
</evidence>
<protein>
    <submittedName>
        <fullName evidence="2">Uncharacterized protein</fullName>
    </submittedName>
</protein>
<evidence type="ECO:0000313" key="2">
    <source>
        <dbReference type="EMBL" id="GHF00425.1"/>
    </source>
</evidence>
<reference evidence="2" key="2">
    <citation type="submission" date="2020-09" db="EMBL/GenBank/DDBJ databases">
        <authorList>
            <person name="Sun Q."/>
            <person name="Ohkuma M."/>
        </authorList>
    </citation>
    <scope>NUCLEOTIDE SEQUENCE</scope>
    <source>
        <strain evidence="2">JCM 3302</strain>
    </source>
</reference>
<reference evidence="2" key="1">
    <citation type="journal article" date="2014" name="Int. J. Syst. Evol. Microbiol.">
        <title>Complete genome sequence of Corynebacterium casei LMG S-19264T (=DSM 44701T), isolated from a smear-ripened cheese.</title>
        <authorList>
            <consortium name="US DOE Joint Genome Institute (JGI-PGF)"/>
            <person name="Walter F."/>
            <person name="Albersmeier A."/>
            <person name="Kalinowski J."/>
            <person name="Ruckert C."/>
        </authorList>
    </citation>
    <scope>NUCLEOTIDE SEQUENCE</scope>
    <source>
        <strain evidence="2">JCM 3302</strain>
    </source>
</reference>
<name>A0A919E1H6_9ACTN</name>